<feature type="transmembrane region" description="Helical" evidence="14">
    <location>
        <begin position="596"/>
        <end position="615"/>
    </location>
</feature>
<feature type="compositionally biased region" description="Basic and acidic residues" evidence="15">
    <location>
        <begin position="1"/>
        <end position="11"/>
    </location>
</feature>
<evidence type="ECO:0000256" key="11">
    <source>
        <dbReference type="ARBA" id="ARBA00023136"/>
    </source>
</evidence>
<evidence type="ECO:0000256" key="6">
    <source>
        <dbReference type="ARBA" id="ARBA00022679"/>
    </source>
</evidence>
<evidence type="ECO:0000256" key="2">
    <source>
        <dbReference type="ARBA" id="ARBA00004922"/>
    </source>
</evidence>
<comment type="subcellular location">
    <subcellularLocation>
        <location evidence="1 14">Endoplasmic reticulum membrane</location>
        <topology evidence="1 14">Multi-pass membrane protein</topology>
    </subcellularLocation>
</comment>
<evidence type="ECO:0000256" key="9">
    <source>
        <dbReference type="ARBA" id="ARBA00022824"/>
    </source>
</evidence>
<keyword evidence="8" id="KW-0677">Repeat</keyword>
<proteinExistence type="inferred from homology"/>
<keyword evidence="5 14" id="KW-0328">Glycosyltransferase</keyword>
<organism evidence="17 18">
    <name type="scientific">Starmerella bacillaris</name>
    <name type="common">Yeast</name>
    <name type="synonym">Candida zemplinina</name>
    <dbReference type="NCBI Taxonomy" id="1247836"/>
    <lineage>
        <taxon>Eukaryota</taxon>
        <taxon>Fungi</taxon>
        <taxon>Dikarya</taxon>
        <taxon>Ascomycota</taxon>
        <taxon>Saccharomycotina</taxon>
        <taxon>Dipodascomycetes</taxon>
        <taxon>Dipodascales</taxon>
        <taxon>Trichomonascaceae</taxon>
        <taxon>Starmerella</taxon>
    </lineage>
</organism>
<comment type="pathway">
    <text evidence="2 14">Protein modification; protein glycosylation.</text>
</comment>
<dbReference type="Pfam" id="PF16192">
    <property type="entry name" value="PMT_4TMC"/>
    <property type="match status" value="1"/>
</dbReference>
<gene>
    <name evidence="17" type="ORF">DASB73_002220</name>
</gene>
<evidence type="ECO:0000256" key="3">
    <source>
        <dbReference type="ARBA" id="ARBA00007222"/>
    </source>
</evidence>
<feature type="region of interest" description="Disordered" evidence="15">
    <location>
        <begin position="1"/>
        <end position="26"/>
    </location>
</feature>
<feature type="transmembrane region" description="Helical" evidence="14">
    <location>
        <begin position="664"/>
        <end position="681"/>
    </location>
</feature>
<keyword evidence="6 14" id="KW-0808">Transferase</keyword>
<name>A0AAV5RFB2_STABA</name>
<dbReference type="SMART" id="SM00472">
    <property type="entry name" value="MIR"/>
    <property type="match status" value="3"/>
</dbReference>
<evidence type="ECO:0000256" key="14">
    <source>
        <dbReference type="RuleBase" id="RU367007"/>
    </source>
</evidence>
<comment type="caution">
    <text evidence="17">The sequence shown here is derived from an EMBL/GenBank/DDBJ whole genome shotgun (WGS) entry which is preliminary data.</text>
</comment>
<keyword evidence="7 14" id="KW-0812">Transmembrane</keyword>
<evidence type="ECO:0000256" key="4">
    <source>
        <dbReference type="ARBA" id="ARBA00012839"/>
    </source>
</evidence>
<dbReference type="AlphaFoldDB" id="A0AAV5RFB2"/>
<feature type="transmembrane region" description="Helical" evidence="14">
    <location>
        <begin position="687"/>
        <end position="704"/>
    </location>
</feature>
<dbReference type="EC" id="2.4.1.109" evidence="4 14"/>
<evidence type="ECO:0000256" key="5">
    <source>
        <dbReference type="ARBA" id="ARBA00022676"/>
    </source>
</evidence>
<comment type="catalytic activity">
    <reaction evidence="13 14">
        <text>a di-trans,poly-cis-dolichyl beta-D-mannosyl phosphate + L-seryl-[protein] = 3-O-(alpha-D-mannosyl)-L-seryl-[protein] + a di-trans,poly-cis-dolichyl phosphate + H(+)</text>
        <dbReference type="Rhea" id="RHEA:17377"/>
        <dbReference type="Rhea" id="RHEA-COMP:9863"/>
        <dbReference type="Rhea" id="RHEA-COMP:13546"/>
        <dbReference type="Rhea" id="RHEA-COMP:19498"/>
        <dbReference type="Rhea" id="RHEA-COMP:19501"/>
        <dbReference type="ChEBI" id="CHEBI:15378"/>
        <dbReference type="ChEBI" id="CHEBI:29999"/>
        <dbReference type="ChEBI" id="CHEBI:57683"/>
        <dbReference type="ChEBI" id="CHEBI:58211"/>
        <dbReference type="ChEBI" id="CHEBI:137321"/>
        <dbReference type="EC" id="2.4.1.109"/>
    </reaction>
</comment>
<dbReference type="InterPro" id="IPR027005">
    <property type="entry name" value="PMT-like"/>
</dbReference>
<comment type="function">
    <text evidence="14">Transfers mannose from Dol-P-mannose to Ser or Thr residues on proteins.</text>
</comment>
<keyword evidence="11 14" id="KW-0472">Membrane</keyword>
<dbReference type="InterPro" id="IPR003342">
    <property type="entry name" value="ArnT-like_N"/>
</dbReference>
<feature type="transmembrane region" description="Helical" evidence="14">
    <location>
        <begin position="271"/>
        <end position="293"/>
    </location>
</feature>
<feature type="domain" description="MIR" evidence="16">
    <location>
        <begin position="457"/>
        <end position="515"/>
    </location>
</feature>
<feature type="transmembrane region" description="Helical" evidence="14">
    <location>
        <begin position="52"/>
        <end position="69"/>
    </location>
</feature>
<feature type="transmembrane region" description="Helical" evidence="14">
    <location>
        <begin position="631"/>
        <end position="652"/>
    </location>
</feature>
<evidence type="ECO:0000256" key="1">
    <source>
        <dbReference type="ARBA" id="ARBA00004477"/>
    </source>
</evidence>
<feature type="domain" description="MIR" evidence="16">
    <location>
        <begin position="327"/>
        <end position="381"/>
    </location>
</feature>
<evidence type="ECO:0000256" key="13">
    <source>
        <dbReference type="ARBA" id="ARBA00045102"/>
    </source>
</evidence>
<dbReference type="Proteomes" id="UP001362899">
    <property type="component" value="Unassembled WGS sequence"/>
</dbReference>
<evidence type="ECO:0000256" key="15">
    <source>
        <dbReference type="SAM" id="MobiDB-lite"/>
    </source>
</evidence>
<keyword evidence="18" id="KW-1185">Reference proteome</keyword>
<feature type="transmembrane region" description="Helical" evidence="14">
    <location>
        <begin position="220"/>
        <end position="251"/>
    </location>
</feature>
<evidence type="ECO:0000256" key="7">
    <source>
        <dbReference type="ARBA" id="ARBA00022692"/>
    </source>
</evidence>
<dbReference type="PANTHER" id="PTHR10050:SF46">
    <property type="entry name" value="PROTEIN O-MANNOSYL-TRANSFERASE 2"/>
    <property type="match status" value="1"/>
</dbReference>
<dbReference type="Pfam" id="PF02366">
    <property type="entry name" value="PMT"/>
    <property type="match status" value="1"/>
</dbReference>
<dbReference type="Pfam" id="PF02815">
    <property type="entry name" value="MIR"/>
    <property type="match status" value="1"/>
</dbReference>
<reference evidence="17 18" key="1">
    <citation type="journal article" date="2023" name="Elife">
        <title>Identification of key yeast species and microbe-microbe interactions impacting larval growth of Drosophila in the wild.</title>
        <authorList>
            <person name="Mure A."/>
            <person name="Sugiura Y."/>
            <person name="Maeda R."/>
            <person name="Honda K."/>
            <person name="Sakurai N."/>
            <person name="Takahashi Y."/>
            <person name="Watada M."/>
            <person name="Katoh T."/>
            <person name="Gotoh A."/>
            <person name="Gotoh Y."/>
            <person name="Taniguchi I."/>
            <person name="Nakamura K."/>
            <person name="Hayashi T."/>
            <person name="Katayama T."/>
            <person name="Uemura T."/>
            <person name="Hattori Y."/>
        </authorList>
    </citation>
    <scope>NUCLEOTIDE SEQUENCE [LARGE SCALE GENOMIC DNA]</scope>
    <source>
        <strain evidence="17 18">SB-73</strain>
    </source>
</reference>
<dbReference type="CDD" id="cd23284">
    <property type="entry name" value="beta-trefoil_MIR_PMT2-like"/>
    <property type="match status" value="1"/>
</dbReference>
<feature type="domain" description="MIR" evidence="16">
    <location>
        <begin position="393"/>
        <end position="449"/>
    </location>
</feature>
<keyword evidence="10 14" id="KW-1133">Transmembrane helix</keyword>
<evidence type="ECO:0000313" key="17">
    <source>
        <dbReference type="EMBL" id="GMM49264.1"/>
    </source>
</evidence>
<dbReference type="InterPro" id="IPR036300">
    <property type="entry name" value="MIR_dom_sf"/>
</dbReference>
<evidence type="ECO:0000313" key="18">
    <source>
        <dbReference type="Proteomes" id="UP001362899"/>
    </source>
</evidence>
<comment type="catalytic activity">
    <reaction evidence="12 14">
        <text>a di-trans,poly-cis-dolichyl beta-D-mannosyl phosphate + L-threonyl-[protein] = 3-O-(alpha-D-mannosyl)-L-threonyl-[protein] + a di-trans,poly-cis-dolichyl phosphate + H(+)</text>
        <dbReference type="Rhea" id="RHEA:53396"/>
        <dbReference type="Rhea" id="RHEA-COMP:11060"/>
        <dbReference type="Rhea" id="RHEA-COMP:13547"/>
        <dbReference type="Rhea" id="RHEA-COMP:19498"/>
        <dbReference type="Rhea" id="RHEA-COMP:19501"/>
        <dbReference type="ChEBI" id="CHEBI:15378"/>
        <dbReference type="ChEBI" id="CHEBI:30013"/>
        <dbReference type="ChEBI" id="CHEBI:57683"/>
        <dbReference type="ChEBI" id="CHEBI:58211"/>
        <dbReference type="ChEBI" id="CHEBI:137323"/>
        <dbReference type="EC" id="2.4.1.109"/>
    </reaction>
</comment>
<dbReference type="InterPro" id="IPR032421">
    <property type="entry name" value="PMT_4TMC"/>
</dbReference>
<dbReference type="PANTHER" id="PTHR10050">
    <property type="entry name" value="DOLICHYL-PHOSPHATE-MANNOSE--PROTEIN MANNOSYLTRANSFERASE"/>
    <property type="match status" value="1"/>
</dbReference>
<evidence type="ECO:0000256" key="8">
    <source>
        <dbReference type="ARBA" id="ARBA00022737"/>
    </source>
</evidence>
<dbReference type="GO" id="GO:0005789">
    <property type="term" value="C:endoplasmic reticulum membrane"/>
    <property type="evidence" value="ECO:0007669"/>
    <property type="project" value="UniProtKB-SubCell"/>
</dbReference>
<dbReference type="EMBL" id="BTGC01000001">
    <property type="protein sequence ID" value="GMM49264.1"/>
    <property type="molecule type" value="Genomic_DNA"/>
</dbReference>
<dbReference type="GO" id="GO:0004169">
    <property type="term" value="F:dolichyl-phosphate-mannose-protein mannosyltransferase activity"/>
    <property type="evidence" value="ECO:0007669"/>
    <property type="project" value="UniProtKB-UniRule"/>
</dbReference>
<dbReference type="InterPro" id="IPR016093">
    <property type="entry name" value="MIR_motif"/>
</dbReference>
<feature type="transmembrane region" description="Helical" evidence="14">
    <location>
        <begin position="138"/>
        <end position="156"/>
    </location>
</feature>
<comment type="similarity">
    <text evidence="3 14">Belongs to the glycosyltransferase 39 family.</text>
</comment>
<dbReference type="PROSITE" id="PS50919">
    <property type="entry name" value="MIR"/>
    <property type="match status" value="3"/>
</dbReference>
<evidence type="ECO:0000259" key="16">
    <source>
        <dbReference type="PROSITE" id="PS50919"/>
    </source>
</evidence>
<accession>A0AAV5RFB2</accession>
<feature type="transmembrane region" description="Helical" evidence="14">
    <location>
        <begin position="163"/>
        <end position="182"/>
    </location>
</feature>
<dbReference type="Gene3D" id="2.80.10.50">
    <property type="match status" value="1"/>
</dbReference>
<dbReference type="SUPFAM" id="SSF82109">
    <property type="entry name" value="MIR domain"/>
    <property type="match status" value="1"/>
</dbReference>
<sequence>MSVEEKPEVKNRKVQTSKPETEGEVSDVPKKTYDIVDGSDGSLFTDLRKIEAVVGPILLTLVAAFIRLYKIGLSKRVVWDEAHFGKFGSFYLNHTYYFDVHPPLGKMLCGLSGHLAGYNGSFDFTSGQDYPESMNYTFMRAFNCLFSIVCVPVAYFTAKSFKFSLLGVWLISTMVCFEQSFIVLGRFILLDSMLICFTTTAFLGLAKFHEHRKQPFSAKWFLWLFITGASLGLTTGVKMVGLFITALVGLYTACDLWIRLGDRKQSLAKQALHLIVRAIFLIIVPLILFAIAYKIHFQVLWKTGDGASMMSSLFRAQLAGETIENSPLDVAYGARITLKNSGLGGNLLHSHVQTFPSGSEQQQITTYGHADSNNEWLIETPRPAELYNESQPIEYVKDGDMVRLIHAVTGRNLHTHEINAPVTKGSFEVSGYGNLTVGDNKDNWIVEIVESLGDEDPNLIHPLSTAIRLRNEVLGCYLSTGANNLPEWGFRQGEVVCLPNASKRNKQTWWNVEQHWNERLPIAENRKYPKTQFFRDFITLWVSQMRSNNALITDNDRTDNLASSWWEWPIVYRGLRMCGWGNDYPRYLLLGTPTTLWLTTVAVLVFPFVCLAYILRWQRQCNDFTPQSFEFFMTVGVLSWLGWLFQYVPFIIMARVTYLHHYMPALYFAIFVFTFLLQWFVPKRYQAAVFLTFIAITIACWWHFRMLSWGMEGEPSDYNYLRWMERWRVGDDFPLKDRPESETIEAVTQTIGEVVEGVAENVADAVENVMTTVLREGEPVPSGFAEQIVNAAENIAAE</sequence>
<keyword evidence="9 14" id="KW-0256">Endoplasmic reticulum</keyword>
<protein>
    <recommendedName>
        <fullName evidence="4 14">Dolichyl-phosphate-mannose--protein mannosyltransferase</fullName>
        <ecNumber evidence="4 14">2.4.1.109</ecNumber>
    </recommendedName>
</protein>
<dbReference type="FunFam" id="2.80.10.50:FF:000012">
    <property type="entry name" value="Protein O-mannosyl-transferase 1"/>
    <property type="match status" value="1"/>
</dbReference>
<evidence type="ECO:0000256" key="10">
    <source>
        <dbReference type="ARBA" id="ARBA00022989"/>
    </source>
</evidence>
<evidence type="ECO:0000256" key="12">
    <source>
        <dbReference type="ARBA" id="ARBA00045085"/>
    </source>
</evidence>